<name>A0A0E9UNK9_ANGAN</name>
<dbReference type="EMBL" id="GBXM01041787">
    <property type="protein sequence ID" value="JAH66790.1"/>
    <property type="molecule type" value="Transcribed_RNA"/>
</dbReference>
<reference evidence="1" key="1">
    <citation type="submission" date="2014-11" db="EMBL/GenBank/DDBJ databases">
        <authorList>
            <person name="Amaro Gonzalez C."/>
        </authorList>
    </citation>
    <scope>NUCLEOTIDE SEQUENCE</scope>
</reference>
<organism evidence="1">
    <name type="scientific">Anguilla anguilla</name>
    <name type="common">European freshwater eel</name>
    <name type="synonym">Muraena anguilla</name>
    <dbReference type="NCBI Taxonomy" id="7936"/>
    <lineage>
        <taxon>Eukaryota</taxon>
        <taxon>Metazoa</taxon>
        <taxon>Chordata</taxon>
        <taxon>Craniata</taxon>
        <taxon>Vertebrata</taxon>
        <taxon>Euteleostomi</taxon>
        <taxon>Actinopterygii</taxon>
        <taxon>Neopterygii</taxon>
        <taxon>Teleostei</taxon>
        <taxon>Anguilliformes</taxon>
        <taxon>Anguillidae</taxon>
        <taxon>Anguilla</taxon>
    </lineage>
</organism>
<proteinExistence type="predicted"/>
<reference evidence="1" key="2">
    <citation type="journal article" date="2015" name="Fish Shellfish Immunol.">
        <title>Early steps in the European eel (Anguilla anguilla)-Vibrio vulnificus interaction in the gills: Role of the RtxA13 toxin.</title>
        <authorList>
            <person name="Callol A."/>
            <person name="Pajuelo D."/>
            <person name="Ebbesson L."/>
            <person name="Teles M."/>
            <person name="MacKenzie S."/>
            <person name="Amaro C."/>
        </authorList>
    </citation>
    <scope>NUCLEOTIDE SEQUENCE</scope>
</reference>
<sequence length="9" mass="962">MAFEHSGIA</sequence>
<accession>A0A0E9UNK9</accession>
<protein>
    <submittedName>
        <fullName evidence="1">Uncharacterized protein</fullName>
    </submittedName>
</protein>
<evidence type="ECO:0000313" key="1">
    <source>
        <dbReference type="EMBL" id="JAH66790.1"/>
    </source>
</evidence>